<sequence>MPRGSCACAWPMPAAMRMRIARPGSRIARHARCSARHRWTPTTRSHARSDATRAER</sequence>
<evidence type="ECO:0000313" key="3">
    <source>
        <dbReference type="Proteomes" id="UP000034883"/>
    </source>
</evidence>
<keyword evidence="3" id="KW-1185">Reference proteome</keyword>
<dbReference type="EMBL" id="CP011125">
    <property type="protein sequence ID" value="AKF03717.1"/>
    <property type="molecule type" value="Genomic_DNA"/>
</dbReference>
<evidence type="ECO:0000256" key="1">
    <source>
        <dbReference type="SAM" id="MobiDB-lite"/>
    </source>
</evidence>
<feature type="compositionally biased region" description="Basic and acidic residues" evidence="1">
    <location>
        <begin position="47"/>
        <end position="56"/>
    </location>
</feature>
<dbReference type="KEGG" id="samy:DB32_000866"/>
<name>A0A0F6VZN8_9BACT</name>
<organism evidence="2 3">
    <name type="scientific">Sandaracinus amylolyticus</name>
    <dbReference type="NCBI Taxonomy" id="927083"/>
    <lineage>
        <taxon>Bacteria</taxon>
        <taxon>Pseudomonadati</taxon>
        <taxon>Myxococcota</taxon>
        <taxon>Polyangia</taxon>
        <taxon>Polyangiales</taxon>
        <taxon>Sandaracinaceae</taxon>
        <taxon>Sandaracinus</taxon>
    </lineage>
</organism>
<reference evidence="2 3" key="1">
    <citation type="submission" date="2015-03" db="EMBL/GenBank/DDBJ databases">
        <title>Genome assembly of Sandaracinus amylolyticus DSM 53668.</title>
        <authorList>
            <person name="Sharma G."/>
            <person name="Subramanian S."/>
        </authorList>
    </citation>
    <scope>NUCLEOTIDE SEQUENCE [LARGE SCALE GENOMIC DNA]</scope>
    <source>
        <strain evidence="2 3">DSM 53668</strain>
    </source>
</reference>
<protein>
    <submittedName>
        <fullName evidence="2">Uncharacterized protein</fullName>
    </submittedName>
</protein>
<dbReference type="AlphaFoldDB" id="A0A0F6VZN8"/>
<gene>
    <name evidence="2" type="ORF">DB32_000866</name>
</gene>
<evidence type="ECO:0000313" key="2">
    <source>
        <dbReference type="EMBL" id="AKF03717.1"/>
    </source>
</evidence>
<proteinExistence type="predicted"/>
<feature type="region of interest" description="Disordered" evidence="1">
    <location>
        <begin position="31"/>
        <end position="56"/>
    </location>
</feature>
<dbReference type="Proteomes" id="UP000034883">
    <property type="component" value="Chromosome"/>
</dbReference>
<dbReference type="STRING" id="927083.DB32_000866"/>
<accession>A0A0F6VZN8</accession>